<dbReference type="AlphaFoldDB" id="A0A285TYZ1"/>
<dbReference type="Proteomes" id="UP000219331">
    <property type="component" value="Unassembled WGS sequence"/>
</dbReference>
<protein>
    <submittedName>
        <fullName evidence="1">Uncharacterized protein</fullName>
    </submittedName>
</protein>
<keyword evidence="2" id="KW-1185">Reference proteome</keyword>
<name>A0A285TYZ1_9HYPH</name>
<gene>
    <name evidence="1" type="ORF">SAMN05421512_12025</name>
</gene>
<proteinExistence type="predicted"/>
<reference evidence="1 2" key="1">
    <citation type="submission" date="2017-08" db="EMBL/GenBank/DDBJ databases">
        <authorList>
            <person name="de Groot N.N."/>
        </authorList>
    </citation>
    <scope>NUCLEOTIDE SEQUENCE [LARGE SCALE GENOMIC DNA]</scope>
    <source>
        <strain evidence="1 2">USBA 352</strain>
    </source>
</reference>
<accession>A0A285TYZ1</accession>
<dbReference type="OrthoDB" id="7605239at2"/>
<organism evidence="1 2">
    <name type="scientific">Stappia indica</name>
    <dbReference type="NCBI Taxonomy" id="538381"/>
    <lineage>
        <taxon>Bacteria</taxon>
        <taxon>Pseudomonadati</taxon>
        <taxon>Pseudomonadota</taxon>
        <taxon>Alphaproteobacteria</taxon>
        <taxon>Hyphomicrobiales</taxon>
        <taxon>Stappiaceae</taxon>
        <taxon>Stappia</taxon>
    </lineage>
</organism>
<evidence type="ECO:0000313" key="1">
    <source>
        <dbReference type="EMBL" id="SOC27680.1"/>
    </source>
</evidence>
<evidence type="ECO:0000313" key="2">
    <source>
        <dbReference type="Proteomes" id="UP000219331"/>
    </source>
</evidence>
<sequence length="129" mass="13632">MAGDHSYLPGILAEIAEVAGLNAALKLAAEKGGQTVYIPSHASDDHWLTRTVGPEAAAAICELYRVRNTGGRFLIPIAREASARRALVKALENGASARQAAAASGLHERTAFRARARIKAKDPSQGDLF</sequence>
<dbReference type="EMBL" id="OBML01000020">
    <property type="protein sequence ID" value="SOC27680.1"/>
    <property type="molecule type" value="Genomic_DNA"/>
</dbReference>
<dbReference type="RefSeq" id="WP_097176738.1">
    <property type="nucleotide sequence ID" value="NZ_OBML01000020.1"/>
</dbReference>